<dbReference type="Proteomes" id="UP000247807">
    <property type="component" value="Unassembled WGS sequence"/>
</dbReference>
<evidence type="ECO:0000259" key="6">
    <source>
        <dbReference type="Pfam" id="PF19289"/>
    </source>
</evidence>
<dbReference type="PANTHER" id="PTHR30624:SF4">
    <property type="entry name" value="METALLOPROTEASE TLDD"/>
    <property type="match status" value="1"/>
</dbReference>
<dbReference type="GO" id="GO:0005829">
    <property type="term" value="C:cytosol"/>
    <property type="evidence" value="ECO:0007669"/>
    <property type="project" value="TreeGrafter"/>
</dbReference>
<evidence type="ECO:0008006" key="10">
    <source>
        <dbReference type="Google" id="ProtNLM"/>
    </source>
</evidence>
<dbReference type="PANTHER" id="PTHR30624">
    <property type="entry name" value="UNCHARACTERIZED PROTEIN TLDD AND PMBA"/>
    <property type="match status" value="1"/>
</dbReference>
<dbReference type="Gene3D" id="3.30.2290.10">
    <property type="entry name" value="PmbA/TldD superfamily"/>
    <property type="match status" value="1"/>
</dbReference>
<accession>A0A318RBC6</accession>
<keyword evidence="4" id="KW-0482">Metalloprotease</keyword>
<evidence type="ECO:0000259" key="7">
    <source>
        <dbReference type="Pfam" id="PF19290"/>
    </source>
</evidence>
<dbReference type="InterPro" id="IPR036059">
    <property type="entry name" value="TldD/PmbA_sf"/>
</dbReference>
<organism evidence="8 9">
    <name type="scientific">Prochlorococcus marinus XMU1408</name>
    <dbReference type="NCBI Taxonomy" id="2213228"/>
    <lineage>
        <taxon>Bacteria</taxon>
        <taxon>Bacillati</taxon>
        <taxon>Cyanobacteriota</taxon>
        <taxon>Cyanophyceae</taxon>
        <taxon>Synechococcales</taxon>
        <taxon>Prochlorococcaceae</taxon>
        <taxon>Prochlorococcus</taxon>
    </lineage>
</organism>
<comment type="caution">
    <text evidence="8">The sequence shown here is derived from an EMBL/GenBank/DDBJ whole genome shotgun (WGS) entry which is preliminary data.</text>
</comment>
<feature type="domain" description="Metalloprotease TldD/E N-terminal" evidence="5">
    <location>
        <begin position="53"/>
        <end position="114"/>
    </location>
</feature>
<dbReference type="Pfam" id="PF19290">
    <property type="entry name" value="PmbA_TldD_2nd"/>
    <property type="match status" value="1"/>
</dbReference>
<sequence>MPVKCHNNKKKKLTNSLLTKQSENLLFHTFDETLKPQIEDLLSLGKSAGADIVEIFLEKSDNISLLAEQDAISSVSPSFGIGAGIRVFLGKKDGFVSTNDLSKAGLLFALTQALGMLGLEIGSQNKNNFEGLKNLKDFGIDKNTWLNDSPDLNESTIKLLESTKLLASKNKNLQVRRASYSRNWQEVIVAATDGVFARDIRLHQTVGINVIAIKDKHRSTSARRYGSSGNPNDLRNWDIDKSSCDLNESAQKMLHAEYVEAGQMPVVLANKFGGVIFHEACGHLLETTQLERGTSPFHDKVNKQIAHKAVSAVDEGLSNYAFGSISMDDEGMEPQNTLLIENGILKKFLSDRAGSLRTGHPRTGSGRRQNFSFAAASRMRNTYIKKGNYSPEKLIESIENGLYCKSMGGGSVGPTGQFNFSVEEGYLIKKGKLDKPVKGATLIGEAKEILPRISMCANDLDLAAGFCGSVSGSVNVTVGQPHIKVDSITVGGR</sequence>
<evidence type="ECO:0000256" key="3">
    <source>
        <dbReference type="ARBA" id="ARBA00022801"/>
    </source>
</evidence>
<protein>
    <recommendedName>
        <fullName evidence="10">Peptidase C69</fullName>
    </recommendedName>
</protein>
<dbReference type="EMBL" id="QJUE01000002">
    <property type="protein sequence ID" value="PYE03119.1"/>
    <property type="molecule type" value="Genomic_DNA"/>
</dbReference>
<dbReference type="GO" id="GO:0006508">
    <property type="term" value="P:proteolysis"/>
    <property type="evidence" value="ECO:0007669"/>
    <property type="project" value="UniProtKB-KW"/>
</dbReference>
<evidence type="ECO:0000256" key="1">
    <source>
        <dbReference type="ARBA" id="ARBA00005836"/>
    </source>
</evidence>
<name>A0A318RBC6_PROMR</name>
<dbReference type="InterPro" id="IPR002510">
    <property type="entry name" value="Metalloprtase-TldD/E_N"/>
</dbReference>
<evidence type="ECO:0000256" key="4">
    <source>
        <dbReference type="ARBA" id="ARBA00023049"/>
    </source>
</evidence>
<evidence type="ECO:0000313" key="8">
    <source>
        <dbReference type="EMBL" id="PYE03119.1"/>
    </source>
</evidence>
<reference evidence="8 9" key="1">
    <citation type="journal article" date="2018" name="Appl. Environ. Microbiol.">
        <title>Genome rearrangement shapes Prochlorococcus ecological adaptation.</title>
        <authorList>
            <person name="Yan W."/>
            <person name="Wei S."/>
            <person name="Wang Q."/>
            <person name="Xiao X."/>
            <person name="Zeng Q."/>
            <person name="Jiao N."/>
            <person name="Zhang R."/>
        </authorList>
    </citation>
    <scope>NUCLEOTIDE SEQUENCE [LARGE SCALE GENOMIC DNA]</scope>
    <source>
        <strain evidence="8 9">XMU1408</strain>
    </source>
</reference>
<feature type="domain" description="Metalloprotease TldD/E central" evidence="7">
    <location>
        <begin position="156"/>
        <end position="235"/>
    </location>
</feature>
<dbReference type="Pfam" id="PF19289">
    <property type="entry name" value="PmbA_TldD_3rd"/>
    <property type="match status" value="1"/>
</dbReference>
<gene>
    <name evidence="8" type="ORF">DNJ73_05110</name>
</gene>
<comment type="similarity">
    <text evidence="1">Belongs to the peptidase U62 family.</text>
</comment>
<keyword evidence="2" id="KW-0645">Protease</keyword>
<evidence type="ECO:0000313" key="9">
    <source>
        <dbReference type="Proteomes" id="UP000247807"/>
    </source>
</evidence>
<dbReference type="SUPFAM" id="SSF111283">
    <property type="entry name" value="Putative modulator of DNA gyrase, PmbA/TldD"/>
    <property type="match status" value="1"/>
</dbReference>
<dbReference type="Pfam" id="PF01523">
    <property type="entry name" value="PmbA_TldD_1st"/>
    <property type="match status" value="1"/>
</dbReference>
<dbReference type="InterPro" id="IPR051463">
    <property type="entry name" value="Peptidase_U62_metallo"/>
</dbReference>
<dbReference type="AlphaFoldDB" id="A0A318RBC6"/>
<dbReference type="InterPro" id="IPR045569">
    <property type="entry name" value="Metalloprtase-TldD/E_C"/>
</dbReference>
<dbReference type="InterPro" id="IPR045570">
    <property type="entry name" value="Metalloprtase-TldD/E_cen_dom"/>
</dbReference>
<evidence type="ECO:0000259" key="5">
    <source>
        <dbReference type="Pfam" id="PF01523"/>
    </source>
</evidence>
<evidence type="ECO:0000256" key="2">
    <source>
        <dbReference type="ARBA" id="ARBA00022670"/>
    </source>
</evidence>
<dbReference type="OrthoDB" id="9803213at2"/>
<keyword evidence="3" id="KW-0378">Hydrolase</keyword>
<dbReference type="GO" id="GO:0008237">
    <property type="term" value="F:metallopeptidase activity"/>
    <property type="evidence" value="ECO:0007669"/>
    <property type="project" value="UniProtKB-KW"/>
</dbReference>
<feature type="domain" description="Metalloprotease TldD/E C-terminal" evidence="6">
    <location>
        <begin position="262"/>
        <end position="492"/>
    </location>
</feature>
<dbReference type="InterPro" id="IPR035068">
    <property type="entry name" value="TldD/PmbA_N"/>
</dbReference>
<proteinExistence type="inferred from homology"/>